<proteinExistence type="predicted"/>
<dbReference type="KEGG" id="ker:91105262"/>
<dbReference type="Proteomes" id="UP001358614">
    <property type="component" value="Chromosome 2"/>
</dbReference>
<dbReference type="AlphaFoldDB" id="A0AAX4KQW6"/>
<sequence>MIVPIIIAALAIRSVRGAAYVGCVDPANIPAASASTTGTDLSGCMNYCSSQSLPYAFYNNADGSCTCTGSGAAYASYEDAQDSGGTCASDQASVYYIDTDYSFNILLTR</sequence>
<organism evidence="2 3">
    <name type="scientific">Kwoniella europaea PYCC6329</name>
    <dbReference type="NCBI Taxonomy" id="1423913"/>
    <lineage>
        <taxon>Eukaryota</taxon>
        <taxon>Fungi</taxon>
        <taxon>Dikarya</taxon>
        <taxon>Basidiomycota</taxon>
        <taxon>Agaricomycotina</taxon>
        <taxon>Tremellomycetes</taxon>
        <taxon>Tremellales</taxon>
        <taxon>Cryptococcaceae</taxon>
        <taxon>Kwoniella</taxon>
    </lineage>
</organism>
<evidence type="ECO:0008006" key="4">
    <source>
        <dbReference type="Google" id="ProtNLM"/>
    </source>
</evidence>
<keyword evidence="3" id="KW-1185">Reference proteome</keyword>
<dbReference type="GeneID" id="91105262"/>
<dbReference type="EMBL" id="CP144090">
    <property type="protein sequence ID" value="WWD08349.1"/>
    <property type="molecule type" value="Genomic_DNA"/>
</dbReference>
<dbReference type="RefSeq" id="XP_066086316.1">
    <property type="nucleotide sequence ID" value="XM_066230219.1"/>
</dbReference>
<accession>A0AAX4KQW6</accession>
<name>A0AAX4KQW6_9TREE</name>
<keyword evidence="1" id="KW-0732">Signal</keyword>
<protein>
    <recommendedName>
        <fullName evidence="4">WSC domain-containing protein</fullName>
    </recommendedName>
</protein>
<feature type="chain" id="PRO_5043433160" description="WSC domain-containing protein" evidence="1">
    <location>
        <begin position="18"/>
        <end position="109"/>
    </location>
</feature>
<evidence type="ECO:0000313" key="2">
    <source>
        <dbReference type="EMBL" id="WWD08349.1"/>
    </source>
</evidence>
<feature type="signal peptide" evidence="1">
    <location>
        <begin position="1"/>
        <end position="17"/>
    </location>
</feature>
<evidence type="ECO:0000256" key="1">
    <source>
        <dbReference type="SAM" id="SignalP"/>
    </source>
</evidence>
<evidence type="ECO:0000313" key="3">
    <source>
        <dbReference type="Proteomes" id="UP001358614"/>
    </source>
</evidence>
<reference evidence="2 3" key="1">
    <citation type="submission" date="2024-01" db="EMBL/GenBank/DDBJ databases">
        <title>Comparative genomics of Cryptococcus and Kwoniella reveals pathogenesis evolution and contrasting modes of karyotype evolution via chromosome fusion or intercentromeric recombination.</title>
        <authorList>
            <person name="Coelho M.A."/>
            <person name="David-Palma M."/>
            <person name="Shea T."/>
            <person name="Bowers K."/>
            <person name="McGinley-Smith S."/>
            <person name="Mohammad A.W."/>
            <person name="Gnirke A."/>
            <person name="Yurkov A.M."/>
            <person name="Nowrousian M."/>
            <person name="Sun S."/>
            <person name="Cuomo C.A."/>
            <person name="Heitman J."/>
        </authorList>
    </citation>
    <scope>NUCLEOTIDE SEQUENCE [LARGE SCALE GENOMIC DNA]</scope>
    <source>
        <strain evidence="2 3">PYCC6329</strain>
    </source>
</reference>
<gene>
    <name evidence="2" type="ORF">V865_006461</name>
</gene>